<dbReference type="GO" id="GO:0008237">
    <property type="term" value="F:metallopeptidase activity"/>
    <property type="evidence" value="ECO:0007669"/>
    <property type="project" value="UniProtKB-KW"/>
</dbReference>
<feature type="transmembrane region" description="Helical" evidence="12">
    <location>
        <begin position="119"/>
        <end position="138"/>
    </location>
</feature>
<keyword evidence="11 12" id="KW-0472">Membrane</keyword>
<evidence type="ECO:0000256" key="3">
    <source>
        <dbReference type="ARBA" id="ARBA00007931"/>
    </source>
</evidence>
<evidence type="ECO:0000256" key="2">
    <source>
        <dbReference type="ARBA" id="ARBA00004141"/>
    </source>
</evidence>
<dbReference type="GO" id="GO:0046872">
    <property type="term" value="F:metal ion binding"/>
    <property type="evidence" value="ECO:0007669"/>
    <property type="project" value="UniProtKB-KW"/>
</dbReference>
<dbReference type="Proteomes" id="UP001242045">
    <property type="component" value="Unassembled WGS sequence"/>
</dbReference>
<feature type="transmembrane region" description="Helical" evidence="12">
    <location>
        <begin position="210"/>
        <end position="228"/>
    </location>
</feature>
<proteinExistence type="inferred from homology"/>
<evidence type="ECO:0000256" key="8">
    <source>
        <dbReference type="ARBA" id="ARBA00022833"/>
    </source>
</evidence>
<keyword evidence="9 12" id="KW-1133">Transmembrane helix</keyword>
<dbReference type="AlphaFoldDB" id="A0AAW8CWC6"/>
<comment type="similarity">
    <text evidence="3">Belongs to the peptidase M50B family.</text>
</comment>
<keyword evidence="8" id="KW-0862">Zinc</keyword>
<dbReference type="EMBL" id="JAUSRD010000008">
    <property type="protein sequence ID" value="MDP9894547.1"/>
    <property type="molecule type" value="Genomic_DNA"/>
</dbReference>
<dbReference type="PANTHER" id="PTHR39188:SF3">
    <property type="entry name" value="STAGE IV SPORULATION PROTEIN FB"/>
    <property type="match status" value="1"/>
</dbReference>
<feature type="transmembrane region" description="Helical" evidence="12">
    <location>
        <begin position="92"/>
        <end position="112"/>
    </location>
</feature>
<dbReference type="CDD" id="cd06160">
    <property type="entry name" value="S2P-M50_like_2"/>
    <property type="match status" value="1"/>
</dbReference>
<evidence type="ECO:0000256" key="12">
    <source>
        <dbReference type="SAM" id="Phobius"/>
    </source>
</evidence>
<keyword evidence="5 12" id="KW-0812">Transmembrane</keyword>
<dbReference type="Pfam" id="PF02163">
    <property type="entry name" value="Peptidase_M50"/>
    <property type="match status" value="1"/>
</dbReference>
<evidence type="ECO:0000256" key="11">
    <source>
        <dbReference type="ARBA" id="ARBA00023136"/>
    </source>
</evidence>
<keyword evidence="6" id="KW-0479">Metal-binding</keyword>
<gene>
    <name evidence="14" type="ORF">J2W31_003671</name>
</gene>
<feature type="transmembrane region" description="Helical" evidence="12">
    <location>
        <begin position="61"/>
        <end position="80"/>
    </location>
</feature>
<comment type="caution">
    <text evidence="14">The sequence shown here is derived from an EMBL/GenBank/DDBJ whole genome shotgun (WGS) entry which is preliminary data.</text>
</comment>
<evidence type="ECO:0000313" key="15">
    <source>
        <dbReference type="Proteomes" id="UP001242045"/>
    </source>
</evidence>
<keyword evidence="10" id="KW-0482">Metalloprotease</keyword>
<dbReference type="GO" id="GO:0006508">
    <property type="term" value="P:proteolysis"/>
    <property type="evidence" value="ECO:0007669"/>
    <property type="project" value="UniProtKB-KW"/>
</dbReference>
<evidence type="ECO:0000256" key="7">
    <source>
        <dbReference type="ARBA" id="ARBA00022801"/>
    </source>
</evidence>
<dbReference type="GO" id="GO:0016020">
    <property type="term" value="C:membrane"/>
    <property type="evidence" value="ECO:0007669"/>
    <property type="project" value="UniProtKB-SubCell"/>
</dbReference>
<comment type="subcellular location">
    <subcellularLocation>
        <location evidence="2">Membrane</location>
        <topology evidence="2">Multi-pass membrane protein</topology>
    </subcellularLocation>
</comment>
<sequence length="243" mass="26481">MVKLLLVLLSAGKLGKLLLSGGTMLLSVVAYAFVFGWRYAAGFVALILVHEMGHYLAAKQRGLDVGLPTFIPFVGAWIELKDQPHDVETEAWVGFGGPLLGSLAALACYFVARESDSRLLLALAYAGFFINLFNLIPLSPFDGGRITAVLTPRVWLVGVPVLAALFFWRPSPMLILVAVLAAPQVMRAWKYDPKDPANQQYYAVSTETRVTYSVYYIGLLAFLSVMAHDTHEMLGAARSITGG</sequence>
<accession>A0AAW8CWC6</accession>
<keyword evidence="4 14" id="KW-0645">Protease</keyword>
<evidence type="ECO:0000256" key="9">
    <source>
        <dbReference type="ARBA" id="ARBA00022989"/>
    </source>
</evidence>
<reference evidence="14" key="1">
    <citation type="submission" date="2023-07" db="EMBL/GenBank/DDBJ databases">
        <title>Sorghum-associated microbial communities from plants grown in Nebraska, USA.</title>
        <authorList>
            <person name="Schachtman D."/>
        </authorList>
    </citation>
    <scope>NUCLEOTIDE SEQUENCE</scope>
    <source>
        <strain evidence="14">DS3754</strain>
    </source>
</reference>
<dbReference type="PANTHER" id="PTHR39188">
    <property type="entry name" value="MEMBRANE-ASSOCIATED ZINC METALLOPROTEASE M50B"/>
    <property type="match status" value="1"/>
</dbReference>
<evidence type="ECO:0000256" key="6">
    <source>
        <dbReference type="ARBA" id="ARBA00022723"/>
    </source>
</evidence>
<feature type="domain" description="Peptidase M50" evidence="13">
    <location>
        <begin position="40"/>
        <end position="112"/>
    </location>
</feature>
<evidence type="ECO:0000256" key="4">
    <source>
        <dbReference type="ARBA" id="ARBA00022670"/>
    </source>
</evidence>
<evidence type="ECO:0000256" key="10">
    <source>
        <dbReference type="ARBA" id="ARBA00023049"/>
    </source>
</evidence>
<feature type="transmembrane region" description="Helical" evidence="12">
    <location>
        <begin position="25"/>
        <end position="49"/>
    </location>
</feature>
<comment type="cofactor">
    <cofactor evidence="1">
        <name>Zn(2+)</name>
        <dbReference type="ChEBI" id="CHEBI:29105"/>
    </cofactor>
</comment>
<evidence type="ECO:0000259" key="13">
    <source>
        <dbReference type="Pfam" id="PF02163"/>
    </source>
</evidence>
<feature type="transmembrane region" description="Helical" evidence="12">
    <location>
        <begin position="150"/>
        <end position="168"/>
    </location>
</feature>
<evidence type="ECO:0000256" key="5">
    <source>
        <dbReference type="ARBA" id="ARBA00022692"/>
    </source>
</evidence>
<evidence type="ECO:0000313" key="14">
    <source>
        <dbReference type="EMBL" id="MDP9894547.1"/>
    </source>
</evidence>
<protein>
    <submittedName>
        <fullName evidence="14">Zn-dependent protease</fullName>
    </submittedName>
</protein>
<evidence type="ECO:0000256" key="1">
    <source>
        <dbReference type="ARBA" id="ARBA00001947"/>
    </source>
</evidence>
<dbReference type="RefSeq" id="WP_307600359.1">
    <property type="nucleotide sequence ID" value="NZ_JAUSRD010000008.1"/>
</dbReference>
<organism evidence="14 15">
    <name type="scientific">Variovorax boronicumulans</name>
    <dbReference type="NCBI Taxonomy" id="436515"/>
    <lineage>
        <taxon>Bacteria</taxon>
        <taxon>Pseudomonadati</taxon>
        <taxon>Pseudomonadota</taxon>
        <taxon>Betaproteobacteria</taxon>
        <taxon>Burkholderiales</taxon>
        <taxon>Comamonadaceae</taxon>
        <taxon>Variovorax</taxon>
    </lineage>
</organism>
<name>A0AAW8CWC6_9BURK</name>
<dbReference type="InterPro" id="IPR008915">
    <property type="entry name" value="Peptidase_M50"/>
</dbReference>
<keyword evidence="7" id="KW-0378">Hydrolase</keyword>